<keyword evidence="5" id="KW-0378">Hydrolase</keyword>
<dbReference type="InterPro" id="IPR016136">
    <property type="entry name" value="DNA_helicase_N/primase_C"/>
</dbReference>
<dbReference type="GO" id="GO:1990077">
    <property type="term" value="C:primosome complex"/>
    <property type="evidence" value="ECO:0007669"/>
    <property type="project" value="UniProtKB-KW"/>
</dbReference>
<dbReference type="Pfam" id="PF03796">
    <property type="entry name" value="DnaB_C"/>
    <property type="match status" value="1"/>
</dbReference>
<evidence type="ECO:0000313" key="14">
    <source>
        <dbReference type="Proteomes" id="UP000295391"/>
    </source>
</evidence>
<keyword evidence="2" id="KW-0639">Primosome</keyword>
<dbReference type="SUPFAM" id="SSF52540">
    <property type="entry name" value="P-loop containing nucleoside triphosphate hydrolases"/>
    <property type="match status" value="1"/>
</dbReference>
<name>A0A4R6VN26_9HYPH</name>
<evidence type="ECO:0000256" key="3">
    <source>
        <dbReference type="ARBA" id="ARBA00022705"/>
    </source>
</evidence>
<protein>
    <recommendedName>
        <fullName evidence="10">DNA 5'-3' helicase</fullName>
        <ecNumber evidence="10">5.6.2.3</ecNumber>
    </recommendedName>
</protein>
<keyword evidence="9" id="KW-0413">Isomerase</keyword>
<keyword evidence="14" id="KW-1185">Reference proteome</keyword>
<dbReference type="Pfam" id="PF00772">
    <property type="entry name" value="DnaB"/>
    <property type="match status" value="1"/>
</dbReference>
<proteinExistence type="inferred from homology"/>
<dbReference type="InterPro" id="IPR007693">
    <property type="entry name" value="DNA_helicase_DnaB-like_N"/>
</dbReference>
<dbReference type="GO" id="GO:0005829">
    <property type="term" value="C:cytosol"/>
    <property type="evidence" value="ECO:0007669"/>
    <property type="project" value="TreeGrafter"/>
</dbReference>
<dbReference type="GO" id="GO:0043139">
    <property type="term" value="F:5'-3' DNA helicase activity"/>
    <property type="evidence" value="ECO:0007669"/>
    <property type="project" value="UniProtKB-EC"/>
</dbReference>
<dbReference type="InterPro" id="IPR007694">
    <property type="entry name" value="DNA_helicase_DnaB-like_C"/>
</dbReference>
<reference evidence="13 14" key="1">
    <citation type="submission" date="2019-03" db="EMBL/GenBank/DDBJ databases">
        <title>Genomic Encyclopedia of Type Strains, Phase III (KMG-III): the genomes of soil and plant-associated and newly described type strains.</title>
        <authorList>
            <person name="Whitman W."/>
        </authorList>
    </citation>
    <scope>NUCLEOTIDE SEQUENCE [LARGE SCALE GENOMIC DNA]</scope>
    <source>
        <strain evidence="13 14">CGMCC 1.7002</strain>
    </source>
</reference>
<evidence type="ECO:0000256" key="5">
    <source>
        <dbReference type="ARBA" id="ARBA00022801"/>
    </source>
</evidence>
<evidence type="ECO:0000256" key="2">
    <source>
        <dbReference type="ARBA" id="ARBA00022515"/>
    </source>
</evidence>
<keyword evidence="6 13" id="KW-0347">Helicase</keyword>
<evidence type="ECO:0000256" key="4">
    <source>
        <dbReference type="ARBA" id="ARBA00022741"/>
    </source>
</evidence>
<dbReference type="GO" id="GO:0003677">
    <property type="term" value="F:DNA binding"/>
    <property type="evidence" value="ECO:0007669"/>
    <property type="project" value="UniProtKB-KW"/>
</dbReference>
<dbReference type="PROSITE" id="PS51199">
    <property type="entry name" value="SF4_HELICASE"/>
    <property type="match status" value="1"/>
</dbReference>
<dbReference type="InterPro" id="IPR036185">
    <property type="entry name" value="DNA_heli_DnaB-like_N_sf"/>
</dbReference>
<evidence type="ECO:0000256" key="6">
    <source>
        <dbReference type="ARBA" id="ARBA00022806"/>
    </source>
</evidence>
<evidence type="ECO:0000313" key="13">
    <source>
        <dbReference type="EMBL" id="TDQ63592.1"/>
    </source>
</evidence>
<keyword evidence="4" id="KW-0547">Nucleotide-binding</keyword>
<dbReference type="EC" id="5.6.2.3" evidence="10"/>
<evidence type="ECO:0000259" key="12">
    <source>
        <dbReference type="PROSITE" id="PS51199"/>
    </source>
</evidence>
<organism evidence="13 14">
    <name type="scientific">Maritalea mobilis</name>
    <dbReference type="NCBI Taxonomy" id="483324"/>
    <lineage>
        <taxon>Bacteria</taxon>
        <taxon>Pseudomonadati</taxon>
        <taxon>Pseudomonadota</taxon>
        <taxon>Alphaproteobacteria</taxon>
        <taxon>Hyphomicrobiales</taxon>
        <taxon>Devosiaceae</taxon>
        <taxon>Maritalea</taxon>
    </lineage>
</organism>
<keyword evidence="3" id="KW-0235">DNA replication</keyword>
<dbReference type="EMBL" id="SNYR01000002">
    <property type="protein sequence ID" value="TDQ63592.1"/>
    <property type="molecule type" value="Genomic_DNA"/>
</dbReference>
<evidence type="ECO:0000256" key="8">
    <source>
        <dbReference type="ARBA" id="ARBA00023125"/>
    </source>
</evidence>
<evidence type="ECO:0000256" key="7">
    <source>
        <dbReference type="ARBA" id="ARBA00022840"/>
    </source>
</evidence>
<dbReference type="GO" id="GO:0005524">
    <property type="term" value="F:ATP binding"/>
    <property type="evidence" value="ECO:0007669"/>
    <property type="project" value="UniProtKB-KW"/>
</dbReference>
<dbReference type="GO" id="GO:0006269">
    <property type="term" value="P:DNA replication, synthesis of primer"/>
    <property type="evidence" value="ECO:0007669"/>
    <property type="project" value="UniProtKB-KW"/>
</dbReference>
<dbReference type="PANTHER" id="PTHR30153:SF2">
    <property type="entry name" value="REPLICATIVE DNA HELICASE"/>
    <property type="match status" value="1"/>
</dbReference>
<evidence type="ECO:0000256" key="1">
    <source>
        <dbReference type="ARBA" id="ARBA00008428"/>
    </source>
</evidence>
<evidence type="ECO:0000256" key="9">
    <source>
        <dbReference type="ARBA" id="ARBA00023235"/>
    </source>
</evidence>
<dbReference type="Gene3D" id="3.40.50.300">
    <property type="entry name" value="P-loop containing nucleotide triphosphate hydrolases"/>
    <property type="match status" value="1"/>
</dbReference>
<evidence type="ECO:0000256" key="11">
    <source>
        <dbReference type="ARBA" id="ARBA00048954"/>
    </source>
</evidence>
<dbReference type="SUPFAM" id="SSF48024">
    <property type="entry name" value="N-terminal domain of DnaB helicase"/>
    <property type="match status" value="1"/>
</dbReference>
<comment type="catalytic activity">
    <reaction evidence="11">
        <text>ATP + H2O = ADP + phosphate + H(+)</text>
        <dbReference type="Rhea" id="RHEA:13065"/>
        <dbReference type="ChEBI" id="CHEBI:15377"/>
        <dbReference type="ChEBI" id="CHEBI:15378"/>
        <dbReference type="ChEBI" id="CHEBI:30616"/>
        <dbReference type="ChEBI" id="CHEBI:43474"/>
        <dbReference type="ChEBI" id="CHEBI:456216"/>
        <dbReference type="EC" id="5.6.2.3"/>
    </reaction>
</comment>
<dbReference type="Proteomes" id="UP000295391">
    <property type="component" value="Unassembled WGS sequence"/>
</dbReference>
<dbReference type="AlphaFoldDB" id="A0A4R6VN26"/>
<dbReference type="Gene3D" id="1.10.860.10">
    <property type="entry name" value="DNAb Helicase, Chain A"/>
    <property type="match status" value="1"/>
</dbReference>
<dbReference type="InterPro" id="IPR027417">
    <property type="entry name" value="P-loop_NTPase"/>
</dbReference>
<dbReference type="OrthoDB" id="9773982at2"/>
<dbReference type="PANTHER" id="PTHR30153">
    <property type="entry name" value="REPLICATIVE DNA HELICASE DNAB"/>
    <property type="match status" value="1"/>
</dbReference>
<accession>A0A4R6VN26</accession>
<feature type="domain" description="SF4 helicase" evidence="12">
    <location>
        <begin position="169"/>
        <end position="453"/>
    </location>
</feature>
<evidence type="ECO:0000256" key="10">
    <source>
        <dbReference type="ARBA" id="ARBA00044969"/>
    </source>
</evidence>
<gene>
    <name evidence="13" type="ORF">ATL17_1599</name>
</gene>
<dbReference type="RefSeq" id="WP_133572267.1">
    <property type="nucleotide sequence ID" value="NZ_SNYR01000002.1"/>
</dbReference>
<comment type="similarity">
    <text evidence="1">Belongs to the helicase family. DnaB subfamily.</text>
</comment>
<keyword evidence="7" id="KW-0067">ATP-binding</keyword>
<comment type="caution">
    <text evidence="13">The sequence shown here is derived from an EMBL/GenBank/DDBJ whole genome shotgun (WGS) entry which is preliminary data.</text>
</comment>
<sequence length="453" mass="50161">MLPEPRHTNTDLEINILGTFLEFPKLLPVFSSRIKSDWFSDDLCARIFDIMVATTQEGRELTFFGLLNQLPEDLGGISRNEFMASLAAQSMPSTTLSDLIHTLRDLWARRKMRDDALQVIEIADDPNVDPFGVATTAVAEFGSIAASQGTQESGTLEQGFDALLYSIDHQDEMRGATTGIRALDEKLNGYKRGSFYVIAGRPGMGKSAFVLSSLRRTALAGHGVAFFSLEMSRQEIAARIASDALYDRFSNPIAPNYSRILNGKLSNGQANEILAARDSVMGMPFFWDSSPSLSMAEIGGHAREIKAQFEAAGRDLEVLCIDHLGLVKPTGHYRGNKVAEASEISGAARALAKELDCCVVMLSQLSRQVESRDDKRPTMSDLRWSGEIEQDAHVVAFLYREYYYLQQKQDVAPEDLNDALNSLEFLIRKNRNGENGDVQLFCSIQHNAVRDAS</sequence>
<dbReference type="GO" id="GO:0016787">
    <property type="term" value="F:hydrolase activity"/>
    <property type="evidence" value="ECO:0007669"/>
    <property type="project" value="UniProtKB-KW"/>
</dbReference>
<keyword evidence="8" id="KW-0238">DNA-binding</keyword>